<dbReference type="PROSITE" id="PS51257">
    <property type="entry name" value="PROKAR_LIPOPROTEIN"/>
    <property type="match status" value="1"/>
</dbReference>
<evidence type="ECO:0000313" key="1">
    <source>
        <dbReference type="EMBL" id="RZU47078.1"/>
    </source>
</evidence>
<accession>A0A4Q7Z9A1</accession>
<evidence type="ECO:0000313" key="2">
    <source>
        <dbReference type="Proteomes" id="UP000292423"/>
    </source>
</evidence>
<proteinExistence type="predicted"/>
<comment type="caution">
    <text evidence="1">The sequence shown here is derived from an EMBL/GenBank/DDBJ whole genome shotgun (WGS) entry which is preliminary data.</text>
</comment>
<keyword evidence="2" id="KW-1185">Reference proteome</keyword>
<dbReference type="AlphaFoldDB" id="A0A4Q7Z9A1"/>
<dbReference type="OrthoDB" id="8905713at2"/>
<gene>
    <name evidence="1" type="ORF">EV700_1469</name>
</gene>
<reference evidence="1 2" key="1">
    <citation type="submission" date="2019-02" db="EMBL/GenBank/DDBJ databases">
        <title>Genomic Encyclopedia of Type Strains, Phase IV (KMG-IV): sequencing the most valuable type-strain genomes for metagenomic binning, comparative biology and taxonomic classification.</title>
        <authorList>
            <person name="Goeker M."/>
        </authorList>
    </citation>
    <scope>NUCLEOTIDE SEQUENCE [LARGE SCALE GENOMIC DNA]</scope>
    <source>
        <strain evidence="1 2">DSM 105135</strain>
    </source>
</reference>
<dbReference type="RefSeq" id="WP_130412261.1">
    <property type="nucleotide sequence ID" value="NZ_SHKX01000011.1"/>
</dbReference>
<protein>
    <submittedName>
        <fullName evidence="1">Uncharacterized protein</fullName>
    </submittedName>
</protein>
<name>A0A4Q7Z9A1_9GAMM</name>
<dbReference type="Proteomes" id="UP000292423">
    <property type="component" value="Unassembled WGS sequence"/>
</dbReference>
<dbReference type="EMBL" id="SHKX01000011">
    <property type="protein sequence ID" value="RZU47078.1"/>
    <property type="molecule type" value="Genomic_DNA"/>
</dbReference>
<sequence length="784" mass="80784">MNKIRTGFALSSITLAIMLSGCNTNSNDDTKGSTASTTTTVTVTPSLGRIKNARVVLHNPLNHNVLGSAPLNANGSAQVTVPAGTANALVEVVPDANAEYFDEATNSFQPLPASTQLRAVTPLVGPSPVVGVTPLTEAAVRFAEVQAGGAGNPITPTLIQTANTQIAQVFGINNILTPPALIGAPGDYNALFAAAANAANAYALRLAALMQHAQTQLGAGGNNQPALQLLNALAADLADGKLDHQVPTGVNVPSAFPFDDVALGTALQNALTQLVADLQALNATLPANIQNIVNGLNITITPTPEFFTTVPGTVNAALAKSYSLTFHKTPNITSPIADNQTATAVVNANGSLQINGVTLTNPYYQKFGTITNDHMLFWNDAAHNLQYILTDNGQGGAFSALIVRDTGRLVTPTEGLVLGAYTITQSSGGGGGCGTQTKLTLNDLAIYAGDYNVDIMTDPTNILLNTTLKLTTAGDVTVGNTTVHAQDVCQNTDLQNNPIGVTVYFTTGQALDFFHPPFNGITVSGDDITKNTVGSFIQNHVNIVAQANTGSITLSGASSGTLTGNSVTSTLDATIAGRFKVRMNTGMMDGSAVDLTIDNGKPLNILVSRGNTFWQANCLINPASCTGTISIDTATDQVTFTNLLLKTNDNSSSINMSGNMQLLKPAGTLDVGGATFTPLELTMAPFTNGQTSISITGKLGAAFGTGIEFLIQDINTASSQITNFLFYTGSGVDAVSYGCTSAAACQNMTVSDSSVTLSNATLNRTQGSAGTATIQLNGTLTGGL</sequence>
<organism evidence="1 2">
    <name type="scientific">Fluviicoccus keumensis</name>
    <dbReference type="NCBI Taxonomy" id="1435465"/>
    <lineage>
        <taxon>Bacteria</taxon>
        <taxon>Pseudomonadati</taxon>
        <taxon>Pseudomonadota</taxon>
        <taxon>Gammaproteobacteria</taxon>
        <taxon>Moraxellales</taxon>
        <taxon>Moraxellaceae</taxon>
        <taxon>Fluviicoccus</taxon>
    </lineage>
</organism>